<dbReference type="GO" id="GO:0010181">
    <property type="term" value="F:FMN binding"/>
    <property type="evidence" value="ECO:0007669"/>
    <property type="project" value="UniProtKB-UniRule"/>
</dbReference>
<protein>
    <recommendedName>
        <fullName evidence="8">Protein-methionine-sulfoxide reductase heme-binding subunit MsrQ</fullName>
    </recommendedName>
    <alternativeName>
        <fullName evidence="8">Flavocytochrome MsrQ</fullName>
    </alternativeName>
</protein>
<keyword evidence="8" id="KW-1003">Cell membrane</keyword>
<dbReference type="GO" id="GO:0016679">
    <property type="term" value="F:oxidoreductase activity, acting on diphenols and related substances as donors"/>
    <property type="evidence" value="ECO:0007669"/>
    <property type="project" value="TreeGrafter"/>
</dbReference>
<dbReference type="PANTHER" id="PTHR36964">
    <property type="entry name" value="PROTEIN-METHIONINE-SULFOXIDE REDUCTASE HEME-BINDING SUBUNIT MSRQ"/>
    <property type="match status" value="1"/>
</dbReference>
<dbReference type="InterPro" id="IPR022837">
    <property type="entry name" value="MsrQ-like"/>
</dbReference>
<sequence>MPLRKKPFRFTPWQRRGLKAIIHGFALGYVAWLFLAGITDQLGPDPVNTLINETGTWAIHFLLLTLTLSSLAKWLPSPEPIQFRRMIGVYAFVYAFAHLFTYIFFELQLDMALVASEIVSRPYIIVGMIALILLVALTATSFKRLQRKMGRKWQTLHYSIYLVLPLALLHFSWSQKTFWQEPVWYWLVGLLLMSPRVKRWYSTYQRKQKGRKSTAKKGRGKENIA</sequence>
<dbReference type="RefSeq" id="WP_015067402.1">
    <property type="nucleotide sequence ID" value="NZ_CAXGIV010000038.1"/>
</dbReference>
<keyword evidence="7 8" id="KW-0472">Membrane</keyword>
<evidence type="ECO:0000256" key="3">
    <source>
        <dbReference type="ARBA" id="ARBA00022617"/>
    </source>
</evidence>
<dbReference type="GO" id="GO:0005886">
    <property type="term" value="C:plasma membrane"/>
    <property type="evidence" value="ECO:0007669"/>
    <property type="project" value="UniProtKB-SubCell"/>
</dbReference>
<keyword evidence="5 8" id="KW-1133">Transmembrane helix</keyword>
<comment type="function">
    <text evidence="8">Part of the MsrPQ system that repairs oxidized periplasmic proteins containing methionine sulfoxide residues (Met-O), using respiratory chain electrons. Thus protects these proteins from oxidative-stress damage caused by reactive species of oxygen and chlorine generated by the host defense mechanisms. MsrPQ is essential for the maintenance of envelope integrity under bleach stress, rescuing a wide series of structurally unrelated periplasmic proteins from methionine oxidation. MsrQ provides electrons for reduction to the reductase catalytic subunit MsrP, using the quinone pool of the respiratory chain.</text>
</comment>
<keyword evidence="8" id="KW-0479">Metal-binding</keyword>
<keyword evidence="2 8" id="KW-0813">Transport</keyword>
<evidence type="ECO:0000256" key="7">
    <source>
        <dbReference type="ARBA" id="ARBA00023136"/>
    </source>
</evidence>
<feature type="transmembrane region" description="Helical" evidence="8">
    <location>
        <begin position="87"/>
        <end position="105"/>
    </location>
</feature>
<evidence type="ECO:0000313" key="10">
    <source>
        <dbReference type="EMBL" id="AMJ78883.1"/>
    </source>
</evidence>
<accession>A0AAC8XJX4</accession>
<keyword evidence="4 8" id="KW-0812">Transmembrane</keyword>
<name>A0AAC8XJX4_9ALTE</name>
<feature type="transmembrane region" description="Helical" evidence="8">
    <location>
        <begin position="20"/>
        <end position="38"/>
    </location>
</feature>
<keyword evidence="3 8" id="KW-0349">Heme</keyword>
<feature type="transmembrane region" description="Helical" evidence="8">
    <location>
        <begin position="125"/>
        <end position="143"/>
    </location>
</feature>
<comment type="cofactor">
    <cofactor evidence="8">
        <name>FMN</name>
        <dbReference type="ChEBI" id="CHEBI:58210"/>
    </cofactor>
    <text evidence="8">Binds 1 FMN per subunit.</text>
</comment>
<gene>
    <name evidence="8" type="primary">msrQ</name>
    <name evidence="10" type="ORF">AV942_11570</name>
</gene>
<keyword evidence="8" id="KW-0249">Electron transport</keyword>
<feature type="domain" description="Ferric oxidoreductase" evidence="9">
    <location>
        <begin position="54"/>
        <end position="167"/>
    </location>
</feature>
<evidence type="ECO:0000256" key="8">
    <source>
        <dbReference type="HAMAP-Rule" id="MF_01207"/>
    </source>
</evidence>
<keyword evidence="6 8" id="KW-0408">Iron</keyword>
<dbReference type="Proteomes" id="UP000061468">
    <property type="component" value="Chromosome"/>
</dbReference>
<evidence type="ECO:0000259" key="9">
    <source>
        <dbReference type="Pfam" id="PF01794"/>
    </source>
</evidence>
<evidence type="ECO:0000256" key="6">
    <source>
        <dbReference type="ARBA" id="ARBA00023004"/>
    </source>
</evidence>
<dbReference type="GO" id="GO:0009055">
    <property type="term" value="F:electron transfer activity"/>
    <property type="evidence" value="ECO:0007669"/>
    <property type="project" value="UniProtKB-UniRule"/>
</dbReference>
<dbReference type="HAMAP" id="MF_01207">
    <property type="entry name" value="MsrQ"/>
    <property type="match status" value="1"/>
</dbReference>
<evidence type="ECO:0000256" key="2">
    <source>
        <dbReference type="ARBA" id="ARBA00022448"/>
    </source>
</evidence>
<dbReference type="Pfam" id="PF01794">
    <property type="entry name" value="Ferric_reduct"/>
    <property type="match status" value="1"/>
</dbReference>
<dbReference type="InterPro" id="IPR013130">
    <property type="entry name" value="Fe3_Rdtase_TM_dom"/>
</dbReference>
<keyword evidence="8" id="KW-0288">FMN</keyword>
<feature type="transmembrane region" description="Helical" evidence="8">
    <location>
        <begin position="155"/>
        <end position="171"/>
    </location>
</feature>
<comment type="cofactor">
    <cofactor evidence="8">
        <name>heme b</name>
        <dbReference type="ChEBI" id="CHEBI:60344"/>
    </cofactor>
    <text evidence="8">Binds 1 heme b (iron(II)-protoporphyrin IX) group per subunit.</text>
</comment>
<reference evidence="10 11" key="1">
    <citation type="submission" date="2015-12" db="EMBL/GenBank/DDBJ databases">
        <title>Intraspecies pangenome expansion in the marine bacterium Alteromonas.</title>
        <authorList>
            <person name="Lopez-Perez M."/>
            <person name="Rodriguez-Valera F."/>
        </authorList>
    </citation>
    <scope>NUCLEOTIDE SEQUENCE [LARGE SCALE GENOMIC DNA]</scope>
    <source>
        <strain evidence="10 11">UM8</strain>
    </source>
</reference>
<evidence type="ECO:0000313" key="11">
    <source>
        <dbReference type="Proteomes" id="UP000061468"/>
    </source>
</evidence>
<dbReference type="GO" id="GO:0030091">
    <property type="term" value="P:protein repair"/>
    <property type="evidence" value="ECO:0007669"/>
    <property type="project" value="UniProtKB-UniRule"/>
</dbReference>
<feature type="transmembrane region" description="Helical" evidence="8">
    <location>
        <begin position="58"/>
        <end position="75"/>
    </location>
</feature>
<dbReference type="GO" id="GO:0046872">
    <property type="term" value="F:metal ion binding"/>
    <property type="evidence" value="ECO:0007669"/>
    <property type="project" value="UniProtKB-KW"/>
</dbReference>
<evidence type="ECO:0000256" key="4">
    <source>
        <dbReference type="ARBA" id="ARBA00022692"/>
    </source>
</evidence>
<dbReference type="EMBL" id="CP013928">
    <property type="protein sequence ID" value="AMJ78883.1"/>
    <property type="molecule type" value="Genomic_DNA"/>
</dbReference>
<comment type="subcellular location">
    <subcellularLocation>
        <location evidence="8">Cell membrane</location>
        <topology evidence="8">Multi-pass membrane protein</topology>
    </subcellularLocation>
    <subcellularLocation>
        <location evidence="1">Membrane</location>
        <topology evidence="1">Multi-pass membrane protein</topology>
    </subcellularLocation>
</comment>
<evidence type="ECO:0000256" key="5">
    <source>
        <dbReference type="ARBA" id="ARBA00022989"/>
    </source>
</evidence>
<proteinExistence type="inferred from homology"/>
<comment type="subunit">
    <text evidence="8">Heterodimer of a catalytic subunit (MsrP) and a heme-binding subunit (MsrQ).</text>
</comment>
<dbReference type="GO" id="GO:0020037">
    <property type="term" value="F:heme binding"/>
    <property type="evidence" value="ECO:0007669"/>
    <property type="project" value="UniProtKB-UniRule"/>
</dbReference>
<organism evidence="10 11">
    <name type="scientific">Alteromonas mediterranea</name>
    <dbReference type="NCBI Taxonomy" id="314275"/>
    <lineage>
        <taxon>Bacteria</taxon>
        <taxon>Pseudomonadati</taxon>
        <taxon>Pseudomonadota</taxon>
        <taxon>Gammaproteobacteria</taxon>
        <taxon>Alteromonadales</taxon>
        <taxon>Alteromonadaceae</taxon>
        <taxon>Alteromonas/Salinimonas group</taxon>
        <taxon>Alteromonas</taxon>
    </lineage>
</organism>
<dbReference type="PANTHER" id="PTHR36964:SF1">
    <property type="entry name" value="PROTEIN-METHIONINE-SULFOXIDE REDUCTASE HEME-BINDING SUBUNIT MSRQ"/>
    <property type="match status" value="1"/>
</dbReference>
<evidence type="ECO:0000256" key="1">
    <source>
        <dbReference type="ARBA" id="ARBA00004141"/>
    </source>
</evidence>
<feature type="transmembrane region" description="Helical" evidence="8">
    <location>
        <begin position="183"/>
        <end position="201"/>
    </location>
</feature>
<dbReference type="AlphaFoldDB" id="A0AAC8XJX4"/>
<comment type="similarity">
    <text evidence="8">Belongs to the MsrQ family.</text>
</comment>
<keyword evidence="8" id="KW-0285">Flavoprotein</keyword>